<dbReference type="Proteomes" id="UP000095662">
    <property type="component" value="Unassembled WGS sequence"/>
</dbReference>
<gene>
    <name evidence="2" type="ORF">ERS852540_01806</name>
</gene>
<name>A0A175A087_9FIRM</name>
<dbReference type="InterPro" id="IPR019219">
    <property type="entry name" value="DUF2130"/>
</dbReference>
<dbReference type="Pfam" id="PF09903">
    <property type="entry name" value="DUF2130"/>
    <property type="match status" value="1"/>
</dbReference>
<organism evidence="2 3">
    <name type="scientific">[Eubacterium] siraeum</name>
    <dbReference type="NCBI Taxonomy" id="39492"/>
    <lineage>
        <taxon>Bacteria</taxon>
        <taxon>Bacillati</taxon>
        <taxon>Bacillota</taxon>
        <taxon>Clostridia</taxon>
        <taxon>Eubacteriales</taxon>
        <taxon>Oscillospiraceae</taxon>
        <taxon>Oscillospiraceae incertae sedis</taxon>
    </lineage>
</organism>
<feature type="coiled-coil region" evidence="1">
    <location>
        <begin position="409"/>
        <end position="442"/>
    </location>
</feature>
<proteinExistence type="predicted"/>
<dbReference type="PIRSF" id="PIRSF005850">
    <property type="entry name" value="UCP005850"/>
    <property type="match status" value="1"/>
</dbReference>
<protein>
    <submittedName>
        <fullName evidence="2">Uncharacterized protein conserved in bacteria</fullName>
    </submittedName>
</protein>
<reference evidence="2 3" key="1">
    <citation type="submission" date="2015-09" db="EMBL/GenBank/DDBJ databases">
        <authorList>
            <consortium name="Pathogen Informatics"/>
        </authorList>
    </citation>
    <scope>NUCLEOTIDE SEQUENCE [LARGE SCALE GENOMIC DNA]</scope>
    <source>
        <strain evidence="2 3">2789STDY5834928</strain>
    </source>
</reference>
<evidence type="ECO:0000313" key="2">
    <source>
        <dbReference type="EMBL" id="CUQ88850.1"/>
    </source>
</evidence>
<keyword evidence="1" id="KW-0175">Coiled coil</keyword>
<evidence type="ECO:0000256" key="1">
    <source>
        <dbReference type="SAM" id="Coils"/>
    </source>
</evidence>
<evidence type="ECO:0000313" key="3">
    <source>
        <dbReference type="Proteomes" id="UP000095662"/>
    </source>
</evidence>
<accession>A0A175A087</accession>
<dbReference type="AlphaFoldDB" id="A0A175A087"/>
<dbReference type="STRING" id="39492.ERS852540_01806"/>
<dbReference type="OrthoDB" id="3224137at2"/>
<sequence length="466" mass="53603">MQEIRCPKCNEVFQVDDSGYSQIVQQVRDKEFEKEAARRAEELEKAKNSELKILEMEYEKKLESALSEKSDDITDKEKRITELEARLESMESEKQLAVANAVSEREKRFNEESSKAQKAISDKESLIKQLELQLQQAQSLQQAAIDKVSSENALAIAKKDNEINELNSKLQSKDNEAELRCRAIEEKYAIELKNKDELIEQYKDFKARLSTKMVGETLEQHCLTQFNSLRMSAFPNAYFEKDNDARSGSKGDFIFRESSEDGIEFISIMFEMKNEMDTTATKHKNEDFFKELDKDRNEKGCEYAVLVSMLEADNEFYNAGIVDVSYKYPKMYVIRPQFFIPLISLLRNAARNSLEYKRELAMAKAQQVDLTNFEKNITDFKTAFSRNYQLASDKFKTAIDEIDKTIIHLQKAKDALLSSENNLRLANNKAEEQLTIKKLTKNAPSIKEEFARLASEQTALPGGADE</sequence>
<feature type="coiled-coil region" evidence="1">
    <location>
        <begin position="37"/>
        <end position="187"/>
    </location>
</feature>
<dbReference type="EMBL" id="CZBY01000015">
    <property type="protein sequence ID" value="CUQ88850.1"/>
    <property type="molecule type" value="Genomic_DNA"/>
</dbReference>